<sequence>MTAEDSDSGLIGSMYGVASVAGPLLGGVFTDEVTWRWCFFINLPFGALTIAIVIIFFTDPVREMPKEETFLQHIKHLDPLGTLAFMPAVICLLLALQWGGTTYSWSDGRIISLLTVSGTLTLVFIFLQHVQQEDATVPPRIIRNRTVWASGAYSFCLGGSFFVMCYYIPIWFQAVQGTSAVDSGIRNLPMLISVVMASAAAGAAVTALGHYAPFMIAGTAAMAAGAGLVAARFEVDAPPAAWIGYQLLFGAGVGLGMQQPLMAVQTVLDLRDVPTGTSVVNFLQTLGGALFVSAAQAVFASRLESRGLDAGAVVLVSGGDGESRDGGGAMDGVGIVEAYNDALAGAFLVAAGLAVATSLGSLAVEWKSVREAVGKKKVEEEVENGMA</sequence>
<dbReference type="OrthoDB" id="10021397at2759"/>
<dbReference type="SUPFAM" id="SSF103473">
    <property type="entry name" value="MFS general substrate transporter"/>
    <property type="match status" value="1"/>
</dbReference>
<feature type="transmembrane region" description="Helical" evidence="6">
    <location>
        <begin position="147"/>
        <end position="170"/>
    </location>
</feature>
<evidence type="ECO:0000256" key="1">
    <source>
        <dbReference type="ARBA" id="ARBA00004141"/>
    </source>
</evidence>
<dbReference type="STRING" id="1287681.M7SUB9"/>
<dbReference type="InterPro" id="IPR011701">
    <property type="entry name" value="MFS"/>
</dbReference>
<evidence type="ECO:0000313" key="8">
    <source>
        <dbReference type="Proteomes" id="UP000012174"/>
    </source>
</evidence>
<protein>
    <submittedName>
        <fullName evidence="7">Putative efflux pump antibiotic resistance protein</fullName>
    </submittedName>
</protein>
<dbReference type="Pfam" id="PF07690">
    <property type="entry name" value="MFS_1"/>
    <property type="match status" value="1"/>
</dbReference>
<keyword evidence="5 6" id="KW-0472">Membrane</keyword>
<dbReference type="EMBL" id="KB706305">
    <property type="protein sequence ID" value="EMR68108.1"/>
    <property type="molecule type" value="Genomic_DNA"/>
</dbReference>
<gene>
    <name evidence="7" type="ORF">UCREL1_4853</name>
</gene>
<organism evidence="7 8">
    <name type="scientific">Eutypa lata (strain UCR-EL1)</name>
    <name type="common">Grapevine dieback disease fungus</name>
    <name type="synonym">Eutypa armeniacae</name>
    <dbReference type="NCBI Taxonomy" id="1287681"/>
    <lineage>
        <taxon>Eukaryota</taxon>
        <taxon>Fungi</taxon>
        <taxon>Dikarya</taxon>
        <taxon>Ascomycota</taxon>
        <taxon>Pezizomycotina</taxon>
        <taxon>Sordariomycetes</taxon>
        <taxon>Xylariomycetidae</taxon>
        <taxon>Xylariales</taxon>
        <taxon>Diatrypaceae</taxon>
        <taxon>Eutypa</taxon>
    </lineage>
</organism>
<keyword evidence="3 6" id="KW-0812">Transmembrane</keyword>
<evidence type="ECO:0000256" key="3">
    <source>
        <dbReference type="ARBA" id="ARBA00022692"/>
    </source>
</evidence>
<proteinExistence type="predicted"/>
<feature type="transmembrane region" description="Helical" evidence="6">
    <location>
        <begin position="34"/>
        <end position="58"/>
    </location>
</feature>
<accession>M7SUB9</accession>
<feature type="transmembrane region" description="Helical" evidence="6">
    <location>
        <begin position="79"/>
        <end position="98"/>
    </location>
</feature>
<feature type="transmembrane region" description="Helical" evidence="6">
    <location>
        <begin position="215"/>
        <end position="233"/>
    </location>
</feature>
<evidence type="ECO:0000256" key="4">
    <source>
        <dbReference type="ARBA" id="ARBA00022989"/>
    </source>
</evidence>
<dbReference type="PANTHER" id="PTHR23501">
    <property type="entry name" value="MAJOR FACILITATOR SUPERFAMILY"/>
    <property type="match status" value="1"/>
</dbReference>
<evidence type="ECO:0000256" key="2">
    <source>
        <dbReference type="ARBA" id="ARBA00022448"/>
    </source>
</evidence>
<keyword evidence="4 6" id="KW-1133">Transmembrane helix</keyword>
<dbReference type="Gene3D" id="1.20.1250.20">
    <property type="entry name" value="MFS general substrate transporter like domains"/>
    <property type="match status" value="1"/>
</dbReference>
<dbReference type="GO" id="GO:0005886">
    <property type="term" value="C:plasma membrane"/>
    <property type="evidence" value="ECO:0007669"/>
    <property type="project" value="TreeGrafter"/>
</dbReference>
<feature type="transmembrane region" description="Helical" evidence="6">
    <location>
        <begin position="110"/>
        <end position="127"/>
    </location>
</feature>
<dbReference type="FunFam" id="1.20.1250.20:FF:000196">
    <property type="entry name" value="MFS toxin efflux pump (AflT)"/>
    <property type="match status" value="1"/>
</dbReference>
<comment type="subcellular location">
    <subcellularLocation>
        <location evidence="1">Membrane</location>
        <topology evidence="1">Multi-pass membrane protein</topology>
    </subcellularLocation>
</comment>
<reference evidence="8" key="1">
    <citation type="journal article" date="2013" name="Genome Announc.">
        <title>Draft genome sequence of the grapevine dieback fungus Eutypa lata UCR-EL1.</title>
        <authorList>
            <person name="Blanco-Ulate B."/>
            <person name="Rolshausen P.E."/>
            <person name="Cantu D."/>
        </authorList>
    </citation>
    <scope>NUCLEOTIDE SEQUENCE [LARGE SCALE GENOMIC DNA]</scope>
    <source>
        <strain evidence="8">UCR-EL1</strain>
    </source>
</reference>
<dbReference type="OMA" id="LMETIAC"/>
<dbReference type="GO" id="GO:0022857">
    <property type="term" value="F:transmembrane transporter activity"/>
    <property type="evidence" value="ECO:0007669"/>
    <property type="project" value="InterPro"/>
</dbReference>
<evidence type="ECO:0000256" key="6">
    <source>
        <dbReference type="SAM" id="Phobius"/>
    </source>
</evidence>
<dbReference type="Proteomes" id="UP000012174">
    <property type="component" value="Unassembled WGS sequence"/>
</dbReference>
<dbReference type="KEGG" id="ela:UCREL1_4853"/>
<evidence type="ECO:0000313" key="7">
    <source>
        <dbReference type="EMBL" id="EMR68108.1"/>
    </source>
</evidence>
<dbReference type="HOGENOM" id="CLU_000960_8_0_1"/>
<dbReference type="PANTHER" id="PTHR23501:SF199">
    <property type="entry name" value="MFS EFFLUX TRANSPORTER INPD-RELATED"/>
    <property type="match status" value="1"/>
</dbReference>
<dbReference type="InterPro" id="IPR036259">
    <property type="entry name" value="MFS_trans_sf"/>
</dbReference>
<feature type="transmembrane region" description="Helical" evidence="6">
    <location>
        <begin position="342"/>
        <end position="366"/>
    </location>
</feature>
<name>M7SUB9_EUTLA</name>
<feature type="transmembrane region" description="Helical" evidence="6">
    <location>
        <begin position="239"/>
        <end position="257"/>
    </location>
</feature>
<evidence type="ECO:0000256" key="5">
    <source>
        <dbReference type="ARBA" id="ARBA00023136"/>
    </source>
</evidence>
<keyword evidence="8" id="KW-1185">Reference proteome</keyword>
<feature type="transmembrane region" description="Helical" evidence="6">
    <location>
        <begin position="190"/>
        <end position="208"/>
    </location>
</feature>
<dbReference type="eggNOG" id="KOG0254">
    <property type="taxonomic scope" value="Eukaryota"/>
</dbReference>
<dbReference type="AlphaFoldDB" id="M7SUB9"/>
<keyword evidence="2" id="KW-0813">Transport</keyword>